<dbReference type="AlphaFoldDB" id="A0A8E2EAE2"/>
<accession>A0A8E2EAE2</accession>
<keyword evidence="2" id="KW-1185">Reference proteome</keyword>
<reference evidence="1 2" key="1">
    <citation type="journal article" date="2016" name="Nat. Commun.">
        <title>Ectomycorrhizal ecology is imprinted in the genome of the dominant symbiotic fungus Cenococcum geophilum.</title>
        <authorList>
            <consortium name="DOE Joint Genome Institute"/>
            <person name="Peter M."/>
            <person name="Kohler A."/>
            <person name="Ohm R.A."/>
            <person name="Kuo A."/>
            <person name="Krutzmann J."/>
            <person name="Morin E."/>
            <person name="Arend M."/>
            <person name="Barry K.W."/>
            <person name="Binder M."/>
            <person name="Choi C."/>
            <person name="Clum A."/>
            <person name="Copeland A."/>
            <person name="Grisel N."/>
            <person name="Haridas S."/>
            <person name="Kipfer T."/>
            <person name="LaButti K."/>
            <person name="Lindquist E."/>
            <person name="Lipzen A."/>
            <person name="Maire R."/>
            <person name="Meier B."/>
            <person name="Mihaltcheva S."/>
            <person name="Molinier V."/>
            <person name="Murat C."/>
            <person name="Poggeler S."/>
            <person name="Quandt C.A."/>
            <person name="Sperisen C."/>
            <person name="Tritt A."/>
            <person name="Tisserant E."/>
            <person name="Crous P.W."/>
            <person name="Henrissat B."/>
            <person name="Nehls U."/>
            <person name="Egli S."/>
            <person name="Spatafora J.W."/>
            <person name="Grigoriev I.V."/>
            <person name="Martin F.M."/>
        </authorList>
    </citation>
    <scope>NUCLEOTIDE SEQUENCE [LARGE SCALE GENOMIC DNA]</scope>
    <source>
        <strain evidence="1 2">CBS 459.81</strain>
    </source>
</reference>
<gene>
    <name evidence="1" type="ORF">K432DRAFT_49846</name>
</gene>
<dbReference type="EMBL" id="KV744970">
    <property type="protein sequence ID" value="OCK80205.1"/>
    <property type="molecule type" value="Genomic_DNA"/>
</dbReference>
<evidence type="ECO:0000313" key="1">
    <source>
        <dbReference type="EMBL" id="OCK80205.1"/>
    </source>
</evidence>
<evidence type="ECO:0000313" key="2">
    <source>
        <dbReference type="Proteomes" id="UP000250266"/>
    </source>
</evidence>
<protein>
    <submittedName>
        <fullName evidence="1">Uncharacterized protein</fullName>
    </submittedName>
</protein>
<organism evidence="1 2">
    <name type="scientific">Lepidopterella palustris CBS 459.81</name>
    <dbReference type="NCBI Taxonomy" id="1314670"/>
    <lineage>
        <taxon>Eukaryota</taxon>
        <taxon>Fungi</taxon>
        <taxon>Dikarya</taxon>
        <taxon>Ascomycota</taxon>
        <taxon>Pezizomycotina</taxon>
        <taxon>Dothideomycetes</taxon>
        <taxon>Pleosporomycetidae</taxon>
        <taxon>Mytilinidiales</taxon>
        <taxon>Argynnaceae</taxon>
        <taxon>Lepidopterella</taxon>
    </lineage>
</organism>
<name>A0A8E2EAE2_9PEZI</name>
<dbReference type="Proteomes" id="UP000250266">
    <property type="component" value="Unassembled WGS sequence"/>
</dbReference>
<sequence length="115" mass="12973">MAGQSELVALTIGFASLAKDKLVSNTSLKTGSEMGGLLEFRLPSPHGYPFCDLGLLNDIVQRVDNYPICHFIVQVIWRFNDVKEMATWTSERSVPRALFKRYIGCIQDGDSEYRQ</sequence>
<proteinExistence type="predicted"/>